<keyword evidence="1" id="KW-0472">Membrane</keyword>
<keyword evidence="3" id="KW-1185">Reference proteome</keyword>
<dbReference type="AlphaFoldDB" id="A0A8S1NER8"/>
<dbReference type="EMBL" id="CAJJDM010000083">
    <property type="protein sequence ID" value="CAD8087983.1"/>
    <property type="molecule type" value="Genomic_DNA"/>
</dbReference>
<evidence type="ECO:0008006" key="4">
    <source>
        <dbReference type="Google" id="ProtNLM"/>
    </source>
</evidence>
<evidence type="ECO:0000313" key="3">
    <source>
        <dbReference type="Proteomes" id="UP000688137"/>
    </source>
</evidence>
<protein>
    <recommendedName>
        <fullName evidence="4">Transmembrane protein</fullName>
    </recommendedName>
</protein>
<evidence type="ECO:0000313" key="2">
    <source>
        <dbReference type="EMBL" id="CAD8087983.1"/>
    </source>
</evidence>
<name>A0A8S1NER8_PARPR</name>
<evidence type="ECO:0000256" key="1">
    <source>
        <dbReference type="SAM" id="Phobius"/>
    </source>
</evidence>
<comment type="caution">
    <text evidence="2">The sequence shown here is derived from an EMBL/GenBank/DDBJ whole genome shotgun (WGS) entry which is preliminary data.</text>
</comment>
<dbReference type="Proteomes" id="UP000688137">
    <property type="component" value="Unassembled WGS sequence"/>
</dbReference>
<reference evidence="2" key="1">
    <citation type="submission" date="2021-01" db="EMBL/GenBank/DDBJ databases">
        <authorList>
            <consortium name="Genoscope - CEA"/>
            <person name="William W."/>
        </authorList>
    </citation>
    <scope>NUCLEOTIDE SEQUENCE</scope>
</reference>
<keyword evidence="1" id="KW-0812">Transmembrane</keyword>
<gene>
    <name evidence="2" type="ORF">PPRIM_AZ9-3.1.T0800026</name>
</gene>
<accession>A0A8S1NER8</accession>
<dbReference type="OMA" id="CQYITIC"/>
<feature type="transmembrane region" description="Helical" evidence="1">
    <location>
        <begin position="75"/>
        <end position="93"/>
    </location>
</feature>
<keyword evidence="1" id="KW-1133">Transmembrane helix</keyword>
<organism evidence="2 3">
    <name type="scientific">Paramecium primaurelia</name>
    <dbReference type="NCBI Taxonomy" id="5886"/>
    <lineage>
        <taxon>Eukaryota</taxon>
        <taxon>Sar</taxon>
        <taxon>Alveolata</taxon>
        <taxon>Ciliophora</taxon>
        <taxon>Intramacronucleata</taxon>
        <taxon>Oligohymenophorea</taxon>
        <taxon>Peniculida</taxon>
        <taxon>Parameciidae</taxon>
        <taxon>Paramecium</taxon>
    </lineage>
</organism>
<sequence>MFIESIDHSTPRTIGDNEIQEQEYDQKINYKLEVRKSHLLQQFLRFQVENTQKSIVKLKKKISDDEVIIELTCQYIILSLLLYLYICSNLILLGNKQTNLKKKFNYKTIQMFNLHSHLFLKSSLKIALKIETF</sequence>
<proteinExistence type="predicted"/>